<feature type="compositionally biased region" description="Pro residues" evidence="3">
    <location>
        <begin position="46"/>
        <end position="55"/>
    </location>
</feature>
<comment type="caution">
    <text evidence="4">The sequence shown here is derived from an EMBL/GenBank/DDBJ whole genome shotgun (WGS) entry which is preliminary data.</text>
</comment>
<dbReference type="Proteomes" id="UP001501671">
    <property type="component" value="Unassembled WGS sequence"/>
</dbReference>
<feature type="region of interest" description="Disordered" evidence="3">
    <location>
        <begin position="35"/>
        <end position="58"/>
    </location>
</feature>
<feature type="region of interest" description="Disordered" evidence="3">
    <location>
        <begin position="291"/>
        <end position="310"/>
    </location>
</feature>
<evidence type="ECO:0000256" key="2">
    <source>
        <dbReference type="ARBA" id="ARBA00022801"/>
    </source>
</evidence>
<reference evidence="5" key="1">
    <citation type="journal article" date="2019" name="Int. J. Syst. Evol. Microbiol.">
        <title>The Global Catalogue of Microorganisms (GCM) 10K type strain sequencing project: providing services to taxonomists for standard genome sequencing and annotation.</title>
        <authorList>
            <consortium name="The Broad Institute Genomics Platform"/>
            <consortium name="The Broad Institute Genome Sequencing Center for Infectious Disease"/>
            <person name="Wu L."/>
            <person name="Ma J."/>
        </authorList>
    </citation>
    <scope>NUCLEOTIDE SEQUENCE [LARGE SCALE GENOMIC DNA]</scope>
    <source>
        <strain evidence="5">JCM 17666</strain>
    </source>
</reference>
<dbReference type="RefSeq" id="WP_345251011.1">
    <property type="nucleotide sequence ID" value="NZ_BAABFO010000017.1"/>
</dbReference>
<accession>A0ABP8HCQ8</accession>
<dbReference type="EMBL" id="BAABFO010000017">
    <property type="protein sequence ID" value="GAA4337565.1"/>
    <property type="molecule type" value="Genomic_DNA"/>
</dbReference>
<sequence length="370" mass="38533">MNHLLQRLMAEATQLTRHGRLHEATQAIQRALRGGAARGPGIGRPAAPPSAPHAPWPAGEALVLDGPEPVIDPDQAGTRGDERWIAGSVAHQGRTLAYKLYLPPAAAAAAPLLRPMVVMLHGCTQDADDFAAGTRMNALARDLGVVVLYPEQTPRANAQRCWNWFKPQHQQRGRGEPAILAALAQTIAADHHVDAARVFVAGLSAGGAMADIVGRCYPDVFAAVGVHSGLPSGAASDVGSALAAMRNGRPAAPAVSGGPMPPTIVFHGDADATVHVSNGAAIVEAARNANGKTAGKPSARVAEGRSSGGQRYTRTVYTDEAGRSTTEYWQLHGAGHAWSGGSAEGSYTDPAGVDASAEMLRFFLAHRRNP</sequence>
<evidence type="ECO:0000313" key="4">
    <source>
        <dbReference type="EMBL" id="GAA4337565.1"/>
    </source>
</evidence>
<dbReference type="InterPro" id="IPR050955">
    <property type="entry name" value="Plant_Biomass_Hydrol_Est"/>
</dbReference>
<dbReference type="SUPFAM" id="SSF53474">
    <property type="entry name" value="alpha/beta-Hydrolases"/>
    <property type="match status" value="1"/>
</dbReference>
<evidence type="ECO:0000256" key="3">
    <source>
        <dbReference type="SAM" id="MobiDB-lite"/>
    </source>
</evidence>
<dbReference type="InterPro" id="IPR029058">
    <property type="entry name" value="AB_hydrolase_fold"/>
</dbReference>
<keyword evidence="2" id="KW-0378">Hydrolase</keyword>
<dbReference type="NCBIfam" id="TIGR01840">
    <property type="entry name" value="esterase_phb"/>
    <property type="match status" value="1"/>
</dbReference>
<organism evidence="4 5">
    <name type="scientific">Pigmentiphaga soli</name>
    <dbReference type="NCBI Taxonomy" id="1007095"/>
    <lineage>
        <taxon>Bacteria</taxon>
        <taxon>Pseudomonadati</taxon>
        <taxon>Pseudomonadota</taxon>
        <taxon>Betaproteobacteria</taxon>
        <taxon>Burkholderiales</taxon>
        <taxon>Alcaligenaceae</taxon>
        <taxon>Pigmentiphaga</taxon>
    </lineage>
</organism>
<dbReference type="PANTHER" id="PTHR43037">
    <property type="entry name" value="UNNAMED PRODUCT-RELATED"/>
    <property type="match status" value="1"/>
</dbReference>
<dbReference type="InterPro" id="IPR010126">
    <property type="entry name" value="Esterase_phb"/>
</dbReference>
<dbReference type="Gene3D" id="3.40.50.1820">
    <property type="entry name" value="alpha/beta hydrolase"/>
    <property type="match status" value="1"/>
</dbReference>
<evidence type="ECO:0000313" key="5">
    <source>
        <dbReference type="Proteomes" id="UP001501671"/>
    </source>
</evidence>
<evidence type="ECO:0008006" key="6">
    <source>
        <dbReference type="Google" id="ProtNLM"/>
    </source>
</evidence>
<dbReference type="PANTHER" id="PTHR43037:SF1">
    <property type="entry name" value="BLL1128 PROTEIN"/>
    <property type="match status" value="1"/>
</dbReference>
<name>A0ABP8HCQ8_9BURK</name>
<dbReference type="Pfam" id="PF10503">
    <property type="entry name" value="Esterase_PHB"/>
    <property type="match status" value="1"/>
</dbReference>
<gene>
    <name evidence="4" type="ORF">GCM10023144_33440</name>
</gene>
<proteinExistence type="predicted"/>
<keyword evidence="1" id="KW-0732">Signal</keyword>
<evidence type="ECO:0000256" key="1">
    <source>
        <dbReference type="ARBA" id="ARBA00022729"/>
    </source>
</evidence>
<keyword evidence="5" id="KW-1185">Reference proteome</keyword>
<protein>
    <recommendedName>
        <fullName evidence="6">Esterase</fullName>
    </recommendedName>
</protein>